<dbReference type="RefSeq" id="WP_219534348.1">
    <property type="nucleotide sequence ID" value="NZ_JAHKRM010000021.1"/>
</dbReference>
<dbReference type="PANTHER" id="PTHR47506">
    <property type="entry name" value="TRANSCRIPTIONAL REGULATORY PROTEIN"/>
    <property type="match status" value="1"/>
</dbReference>
<dbReference type="Pfam" id="PF00440">
    <property type="entry name" value="TetR_N"/>
    <property type="match status" value="1"/>
</dbReference>
<dbReference type="InterPro" id="IPR054156">
    <property type="entry name" value="YxaF_TetR_C"/>
</dbReference>
<evidence type="ECO:0000256" key="3">
    <source>
        <dbReference type="ARBA" id="ARBA00023163"/>
    </source>
</evidence>
<accession>A0ABW4GIS1</accession>
<evidence type="ECO:0000313" key="6">
    <source>
        <dbReference type="EMBL" id="MFD1542622.1"/>
    </source>
</evidence>
<evidence type="ECO:0000259" key="5">
    <source>
        <dbReference type="PROSITE" id="PS50977"/>
    </source>
</evidence>
<sequence>MAPRGQTRQQILDAAQALFQRQGYHATGVNQILSEAGAPKGTLYFHFPGGKEQLAVETVTRAAVEWGQAIDAVLAQADPAAAAHAITDLLGTVLQQSGFRDGCPLATVALEIAADSDQVQAACSHGYQHWITLIAARLRERGIPDAAAAELAVFILSTIEGALLLARVQRDTAPLRQAATRLAALIIQEIPAVTDERTN</sequence>
<evidence type="ECO:0000313" key="7">
    <source>
        <dbReference type="Proteomes" id="UP001597097"/>
    </source>
</evidence>
<dbReference type="PANTHER" id="PTHR47506:SF3">
    <property type="entry name" value="HTH-TYPE TRANSCRIPTIONAL REGULATOR LMRA"/>
    <property type="match status" value="1"/>
</dbReference>
<keyword evidence="3" id="KW-0804">Transcription</keyword>
<evidence type="ECO:0000256" key="2">
    <source>
        <dbReference type="ARBA" id="ARBA00023125"/>
    </source>
</evidence>
<keyword evidence="7" id="KW-1185">Reference proteome</keyword>
<organism evidence="6 7">
    <name type="scientific">Nonomuraea guangzhouensis</name>
    <dbReference type="NCBI Taxonomy" id="1291555"/>
    <lineage>
        <taxon>Bacteria</taxon>
        <taxon>Bacillati</taxon>
        <taxon>Actinomycetota</taxon>
        <taxon>Actinomycetes</taxon>
        <taxon>Streptosporangiales</taxon>
        <taxon>Streptosporangiaceae</taxon>
        <taxon>Nonomuraea</taxon>
    </lineage>
</organism>
<keyword evidence="1" id="KW-0805">Transcription regulation</keyword>
<keyword evidence="2 4" id="KW-0238">DNA-binding</keyword>
<evidence type="ECO:0000256" key="1">
    <source>
        <dbReference type="ARBA" id="ARBA00023015"/>
    </source>
</evidence>
<name>A0ABW4GIS1_9ACTN</name>
<reference evidence="7" key="1">
    <citation type="journal article" date="2019" name="Int. J. Syst. Evol. Microbiol.">
        <title>The Global Catalogue of Microorganisms (GCM) 10K type strain sequencing project: providing services to taxonomists for standard genome sequencing and annotation.</title>
        <authorList>
            <consortium name="The Broad Institute Genomics Platform"/>
            <consortium name="The Broad Institute Genome Sequencing Center for Infectious Disease"/>
            <person name="Wu L."/>
            <person name="Ma J."/>
        </authorList>
    </citation>
    <scope>NUCLEOTIDE SEQUENCE [LARGE SCALE GENOMIC DNA]</scope>
    <source>
        <strain evidence="7">CGMCC 1.15399</strain>
    </source>
</reference>
<dbReference type="Proteomes" id="UP001597097">
    <property type="component" value="Unassembled WGS sequence"/>
</dbReference>
<dbReference type="PROSITE" id="PS50977">
    <property type="entry name" value="HTH_TETR_2"/>
    <property type="match status" value="1"/>
</dbReference>
<protein>
    <submittedName>
        <fullName evidence="6">TetR family transcriptional regulator</fullName>
    </submittedName>
</protein>
<gene>
    <name evidence="6" type="ORF">ACFSJ0_36595</name>
</gene>
<dbReference type="Pfam" id="PF21993">
    <property type="entry name" value="TetR_C_13_2"/>
    <property type="match status" value="1"/>
</dbReference>
<dbReference type="EMBL" id="JBHUCM010000032">
    <property type="protein sequence ID" value="MFD1542622.1"/>
    <property type="molecule type" value="Genomic_DNA"/>
</dbReference>
<feature type="DNA-binding region" description="H-T-H motif" evidence="4">
    <location>
        <begin position="28"/>
        <end position="47"/>
    </location>
</feature>
<proteinExistence type="predicted"/>
<dbReference type="InterPro" id="IPR001647">
    <property type="entry name" value="HTH_TetR"/>
</dbReference>
<comment type="caution">
    <text evidence="6">The sequence shown here is derived from an EMBL/GenBank/DDBJ whole genome shotgun (WGS) entry which is preliminary data.</text>
</comment>
<evidence type="ECO:0000256" key="4">
    <source>
        <dbReference type="PROSITE-ProRule" id="PRU00335"/>
    </source>
</evidence>
<feature type="domain" description="HTH tetR-type" evidence="5">
    <location>
        <begin position="5"/>
        <end position="65"/>
    </location>
</feature>